<sequence>MASLSKIVQDPFFKRFFQNLLIFTVLMSATIGGAWYGFQELSKELNAQAKPKQAQLNRLKSEVDFLERQVELYQQYGDKYAELMKKGLVKKQDRVFWADSLIRLKQGYLMPKFSFEFLPEKPLSSAQFQKVKVPQKMFFFSRIKLNMELQHEEDLLRFFESVNERVSPLYLIESCDNKLRDNDYEVNANFNLTQGNVITSCTIVVFHTHINLGKKKPETK</sequence>
<evidence type="ECO:0000256" key="1">
    <source>
        <dbReference type="SAM" id="Coils"/>
    </source>
</evidence>
<name>A0ABS3Q4A3_9GAMM</name>
<gene>
    <name evidence="3" type="ORF">J3998_06200</name>
</gene>
<proteinExistence type="predicted"/>
<protein>
    <recommendedName>
        <fullName evidence="5">PilN domain-containing protein</fullName>
    </recommendedName>
</protein>
<keyword evidence="4" id="KW-1185">Reference proteome</keyword>
<keyword evidence="2" id="KW-1133">Transmembrane helix</keyword>
<keyword evidence="1" id="KW-0175">Coiled coil</keyword>
<comment type="caution">
    <text evidence="3">The sequence shown here is derived from an EMBL/GenBank/DDBJ whole genome shotgun (WGS) entry which is preliminary data.</text>
</comment>
<evidence type="ECO:0008006" key="5">
    <source>
        <dbReference type="Google" id="ProtNLM"/>
    </source>
</evidence>
<keyword evidence="2" id="KW-0472">Membrane</keyword>
<dbReference type="RefSeq" id="WP_208148633.1">
    <property type="nucleotide sequence ID" value="NZ_JAGETV010000008.1"/>
</dbReference>
<reference evidence="3 4" key="1">
    <citation type="submission" date="2021-03" db="EMBL/GenBank/DDBJ databases">
        <title>Thiomicrorhabdus sp.nov.,novel sulfur-oxidizing bacteria isolated from coastal sediment.</title>
        <authorList>
            <person name="Liu X."/>
        </authorList>
    </citation>
    <scope>NUCLEOTIDE SEQUENCE [LARGE SCALE GENOMIC DNA]</scope>
    <source>
        <strain evidence="3 4">6S2-11</strain>
    </source>
</reference>
<accession>A0ABS3Q4A3</accession>
<organism evidence="3 4">
    <name type="scientific">Thiomicrorhabdus marina</name>
    <dbReference type="NCBI Taxonomy" id="2818442"/>
    <lineage>
        <taxon>Bacteria</taxon>
        <taxon>Pseudomonadati</taxon>
        <taxon>Pseudomonadota</taxon>
        <taxon>Gammaproteobacteria</taxon>
        <taxon>Thiotrichales</taxon>
        <taxon>Piscirickettsiaceae</taxon>
        <taxon>Thiomicrorhabdus</taxon>
    </lineage>
</organism>
<dbReference type="Proteomes" id="UP000664835">
    <property type="component" value="Unassembled WGS sequence"/>
</dbReference>
<keyword evidence="2" id="KW-0812">Transmembrane</keyword>
<feature type="transmembrane region" description="Helical" evidence="2">
    <location>
        <begin position="20"/>
        <end position="38"/>
    </location>
</feature>
<evidence type="ECO:0000313" key="3">
    <source>
        <dbReference type="EMBL" id="MBO1927164.1"/>
    </source>
</evidence>
<evidence type="ECO:0000313" key="4">
    <source>
        <dbReference type="Proteomes" id="UP000664835"/>
    </source>
</evidence>
<dbReference type="EMBL" id="JAGETV010000008">
    <property type="protein sequence ID" value="MBO1927164.1"/>
    <property type="molecule type" value="Genomic_DNA"/>
</dbReference>
<feature type="coiled-coil region" evidence="1">
    <location>
        <begin position="49"/>
        <end position="76"/>
    </location>
</feature>
<evidence type="ECO:0000256" key="2">
    <source>
        <dbReference type="SAM" id="Phobius"/>
    </source>
</evidence>